<gene>
    <name evidence="2" type="ORF">POBO1169_LOCUS9150</name>
</gene>
<reference evidence="2" key="1">
    <citation type="submission" date="2021-01" db="EMBL/GenBank/DDBJ databases">
        <authorList>
            <person name="Corre E."/>
            <person name="Pelletier E."/>
            <person name="Niang G."/>
            <person name="Scheremetjew M."/>
            <person name="Finn R."/>
            <person name="Kale V."/>
            <person name="Holt S."/>
            <person name="Cochrane G."/>
            <person name="Meng A."/>
            <person name="Brown T."/>
            <person name="Cohen L."/>
        </authorList>
    </citation>
    <scope>NUCLEOTIDE SEQUENCE</scope>
    <source>
        <strain evidence="2">CCMP722</strain>
    </source>
</reference>
<dbReference type="EMBL" id="HBFA01017986">
    <property type="protein sequence ID" value="CAD8667633.1"/>
    <property type="molecule type" value="Transcribed_RNA"/>
</dbReference>
<proteinExistence type="predicted"/>
<evidence type="ECO:0000256" key="1">
    <source>
        <dbReference type="SAM" id="MobiDB-lite"/>
    </source>
</evidence>
<sequence>MAFATVHTAVSLRTHTAAPRGRSCARLAVPTKIVACAETNNKATRRDALLAATFGAVLGVGPPAFASSFSGAQSDREARKAALLAAARAKALGEEVPDIPDYTPVGGLSLSAESKPEPTSKPKPAAAPQKASGGGGGGGAKPQKKAEESAPESKKMSAEERQKQKEERMAAIRAKALEQAGQSPDS</sequence>
<name>A0A7S0R5J4_9CHLO</name>
<evidence type="ECO:0000313" key="2">
    <source>
        <dbReference type="EMBL" id="CAD8667633.1"/>
    </source>
</evidence>
<feature type="compositionally biased region" description="Low complexity" evidence="1">
    <location>
        <begin position="122"/>
        <end position="131"/>
    </location>
</feature>
<dbReference type="AlphaFoldDB" id="A0A7S0R5J4"/>
<feature type="compositionally biased region" description="Basic and acidic residues" evidence="1">
    <location>
        <begin position="144"/>
        <end position="170"/>
    </location>
</feature>
<accession>A0A7S0R5J4</accession>
<organism evidence="2">
    <name type="scientific">Pyramimonas obovata</name>
    <dbReference type="NCBI Taxonomy" id="1411642"/>
    <lineage>
        <taxon>Eukaryota</taxon>
        <taxon>Viridiplantae</taxon>
        <taxon>Chlorophyta</taxon>
        <taxon>Pyramimonadophyceae</taxon>
        <taxon>Pyramimonadales</taxon>
        <taxon>Pyramimonadaceae</taxon>
        <taxon>Pyramimonas</taxon>
        <taxon>Pyramimonas incertae sedis</taxon>
    </lineage>
</organism>
<feature type="region of interest" description="Disordered" evidence="1">
    <location>
        <begin position="87"/>
        <end position="186"/>
    </location>
</feature>
<protein>
    <submittedName>
        <fullName evidence="2">Uncharacterized protein</fullName>
    </submittedName>
</protein>